<proteinExistence type="predicted"/>
<name>A0AAV1KGK5_9NEOP</name>
<comment type="caution">
    <text evidence="4">The sequence shown here is derived from an EMBL/GenBank/DDBJ whole genome shotgun (WGS) entry which is preliminary data.</text>
</comment>
<sequence>MCEAGTGELQYAIPRAARSVCRWRVNRVNVTAFWREMASSQRNRAISMREIADFLQDDDDSDIEEAQNKEIEDLLSDLQVVVASQERHDDGAVEEQEQFREPVNQRGRTRERTQRRFRRGRQRGGTVRSTTHGRSSQMQITLREMDEANGWTYVPRERPLEDPVFEEVCRVLAPIDENSSEIDCFSVFFTNDFWKLLKTETNRYAAQMKTKLARRGLLKPGSMLDKWTPVTLEELKLFFSIIIHMSLVHKESFDAYWSTREIIHTPYAAKLMNRDRFRAIYSCLHLNDNSKYIPRGRDNYDAFFKLRPYFDELCRLCATSFYPGEALTIDEGTCGFRGRVHFRVFNKDKPDKYGMKIYMLCDAATGYILNMVPYVGDSKTVEQIVTELSEPYFEKWHTIYMDRFFSSPTVADLLWLKNTRVVGTVMPNRRGLPQEWRQQLLEVNEMSFCHCGNLTACKWKDKRDVPFLTTKHAATWTEVTVKAKGGLAKKIKPDCVLDYNKNKIGVDLNDQYVSYYALQRKCMKWWKKMFFHLVARAMVNSMVIYNKQQPARCQLRFSQFLMACGEGIVPARSTDDAGPSHGAHLIAKTSRLVGRHFIERIPSTEKKTKVTRVCKVCADTIKHETGKRGRKETVFYFPDCNVPLCNDPCFKKYHTVKNYHL</sequence>
<dbReference type="PANTHER" id="PTHR46599:SF3">
    <property type="entry name" value="PIGGYBAC TRANSPOSABLE ELEMENT-DERIVED PROTEIN 4"/>
    <property type="match status" value="1"/>
</dbReference>
<feature type="domain" description="PiggyBac transposable element-derived protein 4 C-terminal zinc-finger" evidence="2">
    <location>
        <begin position="606"/>
        <end position="654"/>
    </location>
</feature>
<dbReference type="PANTHER" id="PTHR46599">
    <property type="entry name" value="PIGGYBAC TRANSPOSABLE ELEMENT-DERIVED PROTEIN 4"/>
    <property type="match status" value="1"/>
</dbReference>
<feature type="region of interest" description="Disordered" evidence="1">
    <location>
        <begin position="88"/>
        <end position="136"/>
    </location>
</feature>
<accession>A0AAV1KGK5</accession>
<keyword evidence="5" id="KW-1185">Reference proteome</keyword>
<feature type="domain" description="PiggyBac transposable element-derived protein" evidence="3">
    <location>
        <begin position="182"/>
        <end position="542"/>
    </location>
</feature>
<organism evidence="4 5">
    <name type="scientific">Parnassius mnemosyne</name>
    <name type="common">clouded apollo</name>
    <dbReference type="NCBI Taxonomy" id="213953"/>
    <lineage>
        <taxon>Eukaryota</taxon>
        <taxon>Metazoa</taxon>
        <taxon>Ecdysozoa</taxon>
        <taxon>Arthropoda</taxon>
        <taxon>Hexapoda</taxon>
        <taxon>Insecta</taxon>
        <taxon>Pterygota</taxon>
        <taxon>Neoptera</taxon>
        <taxon>Endopterygota</taxon>
        <taxon>Lepidoptera</taxon>
        <taxon>Glossata</taxon>
        <taxon>Ditrysia</taxon>
        <taxon>Papilionoidea</taxon>
        <taxon>Papilionidae</taxon>
        <taxon>Parnassiinae</taxon>
        <taxon>Parnassini</taxon>
        <taxon>Parnassius</taxon>
        <taxon>Driopa</taxon>
    </lineage>
</organism>
<evidence type="ECO:0000256" key="1">
    <source>
        <dbReference type="SAM" id="MobiDB-lite"/>
    </source>
</evidence>
<dbReference type="Proteomes" id="UP001314205">
    <property type="component" value="Unassembled WGS sequence"/>
</dbReference>
<protein>
    <recommendedName>
        <fullName evidence="6">PiggyBac transposable element-derived protein domain-containing protein</fullName>
    </recommendedName>
</protein>
<dbReference type="Pfam" id="PF13842">
    <property type="entry name" value="zf-Tnp_2"/>
    <property type="match status" value="1"/>
</dbReference>
<dbReference type="Pfam" id="PF13843">
    <property type="entry name" value="DDE_Tnp_1_7"/>
    <property type="match status" value="1"/>
</dbReference>
<evidence type="ECO:0000313" key="4">
    <source>
        <dbReference type="EMBL" id="CAK1582200.1"/>
    </source>
</evidence>
<dbReference type="InterPro" id="IPR029526">
    <property type="entry name" value="PGBD"/>
</dbReference>
<dbReference type="InterPro" id="IPR032718">
    <property type="entry name" value="PGBD4_Znf_C"/>
</dbReference>
<evidence type="ECO:0008006" key="6">
    <source>
        <dbReference type="Google" id="ProtNLM"/>
    </source>
</evidence>
<evidence type="ECO:0000259" key="2">
    <source>
        <dbReference type="Pfam" id="PF13842"/>
    </source>
</evidence>
<evidence type="ECO:0000259" key="3">
    <source>
        <dbReference type="Pfam" id="PF13843"/>
    </source>
</evidence>
<gene>
    <name evidence="4" type="ORF">PARMNEM_LOCUS3767</name>
</gene>
<dbReference type="AlphaFoldDB" id="A0AAV1KGK5"/>
<dbReference type="EMBL" id="CAVLGL010000035">
    <property type="protein sequence ID" value="CAK1582200.1"/>
    <property type="molecule type" value="Genomic_DNA"/>
</dbReference>
<reference evidence="4 5" key="1">
    <citation type="submission" date="2023-11" db="EMBL/GenBank/DDBJ databases">
        <authorList>
            <person name="Hedman E."/>
            <person name="Englund M."/>
            <person name="Stromberg M."/>
            <person name="Nyberg Akerstrom W."/>
            <person name="Nylinder S."/>
            <person name="Jareborg N."/>
            <person name="Kallberg Y."/>
            <person name="Kronander E."/>
        </authorList>
    </citation>
    <scope>NUCLEOTIDE SEQUENCE [LARGE SCALE GENOMIC DNA]</scope>
</reference>
<evidence type="ECO:0000313" key="5">
    <source>
        <dbReference type="Proteomes" id="UP001314205"/>
    </source>
</evidence>